<dbReference type="eggNOG" id="COG3394">
    <property type="taxonomic scope" value="Bacteria"/>
</dbReference>
<evidence type="ECO:0000256" key="5">
    <source>
        <dbReference type="ARBA" id="ARBA00023277"/>
    </source>
</evidence>
<protein>
    <recommendedName>
        <fullName evidence="8">Carbohydrate deacetylase</fullName>
    </recommendedName>
</protein>
<dbReference type="GO" id="GO:0016787">
    <property type="term" value="F:hydrolase activity"/>
    <property type="evidence" value="ECO:0007669"/>
    <property type="project" value="UniProtKB-KW"/>
</dbReference>
<keyword evidence="2" id="KW-0479">Metal-binding</keyword>
<dbReference type="PANTHER" id="PTHR31609:SF1">
    <property type="entry name" value="CARBOHYDRATE DEACETYLASE"/>
    <property type="match status" value="1"/>
</dbReference>
<dbReference type="Pfam" id="PF04794">
    <property type="entry name" value="YdjC"/>
    <property type="match status" value="1"/>
</dbReference>
<evidence type="ECO:0008006" key="8">
    <source>
        <dbReference type="Google" id="ProtNLM"/>
    </source>
</evidence>
<dbReference type="InterPro" id="IPR006879">
    <property type="entry name" value="YdjC-like"/>
</dbReference>
<accession>A0A1H2QKB0</accession>
<proteinExistence type="predicted"/>
<keyword evidence="3" id="KW-0378">Hydrolase</keyword>
<dbReference type="STRING" id="1630.SAMN05216514_101259"/>
<keyword evidence="5" id="KW-0119">Carbohydrate metabolism</keyword>
<dbReference type="Proteomes" id="UP000182429">
    <property type="component" value="Unassembled WGS sequence"/>
</dbReference>
<dbReference type="GO" id="GO:0019213">
    <property type="term" value="F:deacetylase activity"/>
    <property type="evidence" value="ECO:0007669"/>
    <property type="project" value="TreeGrafter"/>
</dbReference>
<dbReference type="InterPro" id="IPR011330">
    <property type="entry name" value="Glyco_hydro/deAcase_b/a-brl"/>
</dbReference>
<dbReference type="Gene3D" id="3.20.20.370">
    <property type="entry name" value="Glycoside hydrolase/deacetylase"/>
    <property type="match status" value="1"/>
</dbReference>
<comment type="cofactor">
    <cofactor evidence="1">
        <name>Mg(2+)</name>
        <dbReference type="ChEBI" id="CHEBI:18420"/>
    </cofactor>
</comment>
<evidence type="ECO:0000256" key="1">
    <source>
        <dbReference type="ARBA" id="ARBA00001946"/>
    </source>
</evidence>
<evidence type="ECO:0000313" key="7">
    <source>
        <dbReference type="Proteomes" id="UP000182429"/>
    </source>
</evidence>
<dbReference type="OrthoDB" id="9774177at2"/>
<evidence type="ECO:0000256" key="4">
    <source>
        <dbReference type="ARBA" id="ARBA00022842"/>
    </source>
</evidence>
<sequence>MINKLIINSDDLGMTPSITKGIIDGYKEGVITSTTVLMNSPYAKESLEAVKDLNIGVGVHLNVTFLKPLTQGKSFLIDNRFKKPHEYDYINIDTEELYEEWKAQIDAFIKMTGHKPTHLDAHHNIQDYYPDVYRRLSRKYDLPVRKLNHVINDYEPVPVIHFKDDLCHIEDFAKICESHTGTIEIMTHSGYCDDELKKLSSYSTGREEELSFWKDPLVKEYLNNNNIELISFKDIKISPHED</sequence>
<organism evidence="6 7">
    <name type="scientific">Kandleria vitulina</name>
    <dbReference type="NCBI Taxonomy" id="1630"/>
    <lineage>
        <taxon>Bacteria</taxon>
        <taxon>Bacillati</taxon>
        <taxon>Bacillota</taxon>
        <taxon>Erysipelotrichia</taxon>
        <taxon>Erysipelotrichales</taxon>
        <taxon>Coprobacillaceae</taxon>
        <taxon>Kandleria</taxon>
    </lineage>
</organism>
<evidence type="ECO:0000313" key="6">
    <source>
        <dbReference type="EMBL" id="SDW07525.1"/>
    </source>
</evidence>
<dbReference type="SUPFAM" id="SSF88713">
    <property type="entry name" value="Glycoside hydrolase/deacetylase"/>
    <property type="match status" value="1"/>
</dbReference>
<evidence type="ECO:0000256" key="2">
    <source>
        <dbReference type="ARBA" id="ARBA00022723"/>
    </source>
</evidence>
<dbReference type="RefSeq" id="WP_074685554.1">
    <property type="nucleotide sequence ID" value="NZ_FNNF01000003.1"/>
</dbReference>
<reference evidence="6 7" key="1">
    <citation type="submission" date="2016-10" db="EMBL/GenBank/DDBJ databases">
        <authorList>
            <person name="de Groot N.N."/>
        </authorList>
    </citation>
    <scope>NUCLEOTIDE SEQUENCE [LARGE SCALE GENOMIC DNA]</scope>
    <source>
        <strain evidence="6 7">S3b</strain>
    </source>
</reference>
<name>A0A1H2QKB0_9FIRM</name>
<dbReference type="AlphaFoldDB" id="A0A1H2QKB0"/>
<keyword evidence="4" id="KW-0460">Magnesium</keyword>
<dbReference type="EMBL" id="FNNF01000003">
    <property type="protein sequence ID" value="SDW07525.1"/>
    <property type="molecule type" value="Genomic_DNA"/>
</dbReference>
<dbReference type="GO" id="GO:0005975">
    <property type="term" value="P:carbohydrate metabolic process"/>
    <property type="evidence" value="ECO:0007669"/>
    <property type="project" value="InterPro"/>
</dbReference>
<dbReference type="PANTHER" id="PTHR31609">
    <property type="entry name" value="YDJC DEACETYLASE FAMILY MEMBER"/>
    <property type="match status" value="1"/>
</dbReference>
<evidence type="ECO:0000256" key="3">
    <source>
        <dbReference type="ARBA" id="ARBA00022801"/>
    </source>
</evidence>
<gene>
    <name evidence="6" type="ORF">SAMN04487759_10350</name>
</gene>
<dbReference type="GO" id="GO:0046872">
    <property type="term" value="F:metal ion binding"/>
    <property type="evidence" value="ECO:0007669"/>
    <property type="project" value="UniProtKB-KW"/>
</dbReference>